<dbReference type="GO" id="GO:0004765">
    <property type="term" value="F:shikimate kinase activity"/>
    <property type="evidence" value="ECO:0007669"/>
    <property type="project" value="UniProtKB-UniRule"/>
</dbReference>
<keyword evidence="11" id="KW-0479">Metal-binding</keyword>
<dbReference type="AlphaFoldDB" id="A0A5S5C2Q8"/>
<organism evidence="12 13">
    <name type="scientific">Paenibacillus methanolicus</name>
    <dbReference type="NCBI Taxonomy" id="582686"/>
    <lineage>
        <taxon>Bacteria</taxon>
        <taxon>Bacillati</taxon>
        <taxon>Bacillota</taxon>
        <taxon>Bacilli</taxon>
        <taxon>Bacillales</taxon>
        <taxon>Paenibacillaceae</taxon>
        <taxon>Paenibacillus</taxon>
    </lineage>
</organism>
<evidence type="ECO:0000256" key="6">
    <source>
        <dbReference type="ARBA" id="ARBA00022741"/>
    </source>
</evidence>
<dbReference type="PROSITE" id="PS01128">
    <property type="entry name" value="SHIKIMATE_KINASE"/>
    <property type="match status" value="1"/>
</dbReference>
<comment type="pathway">
    <text evidence="1 11">Metabolic intermediate biosynthesis; chorismate biosynthesis; chorismate from D-erythrose 4-phosphate and phosphoenolpyruvate: step 5/7.</text>
</comment>
<dbReference type="GO" id="GO:0005524">
    <property type="term" value="F:ATP binding"/>
    <property type="evidence" value="ECO:0007669"/>
    <property type="project" value="UniProtKB-UniRule"/>
</dbReference>
<dbReference type="PANTHER" id="PTHR21087:SF16">
    <property type="entry name" value="SHIKIMATE KINASE 1, CHLOROPLASTIC"/>
    <property type="match status" value="1"/>
</dbReference>
<name>A0A5S5C2Q8_9BACL</name>
<proteinExistence type="inferred from homology"/>
<comment type="cofactor">
    <cofactor evidence="11">
        <name>Mg(2+)</name>
        <dbReference type="ChEBI" id="CHEBI:18420"/>
    </cofactor>
    <text evidence="11">Binds 1 Mg(2+) ion per subunit.</text>
</comment>
<feature type="binding site" evidence="11">
    <location>
        <position position="143"/>
    </location>
    <ligand>
        <name>substrate</name>
    </ligand>
</feature>
<evidence type="ECO:0000256" key="9">
    <source>
        <dbReference type="ARBA" id="ARBA00023141"/>
    </source>
</evidence>
<feature type="binding site" evidence="11">
    <location>
        <position position="22"/>
    </location>
    <ligand>
        <name>Mg(2+)</name>
        <dbReference type="ChEBI" id="CHEBI:18420"/>
    </ligand>
</feature>
<keyword evidence="11" id="KW-0460">Magnesium</keyword>
<comment type="caution">
    <text evidence="11">Lacks conserved residue(s) required for the propagation of feature annotation.</text>
</comment>
<keyword evidence="7 11" id="KW-0418">Kinase</keyword>
<dbReference type="PRINTS" id="PR01100">
    <property type="entry name" value="SHIKIMTKNASE"/>
</dbReference>
<dbReference type="PANTHER" id="PTHR21087">
    <property type="entry name" value="SHIKIMATE KINASE"/>
    <property type="match status" value="1"/>
</dbReference>
<dbReference type="GO" id="GO:0008652">
    <property type="term" value="P:amino acid biosynthetic process"/>
    <property type="evidence" value="ECO:0007669"/>
    <property type="project" value="UniProtKB-KW"/>
</dbReference>
<evidence type="ECO:0000313" key="12">
    <source>
        <dbReference type="EMBL" id="TYP72706.1"/>
    </source>
</evidence>
<sequence length="179" mass="19462">MTQPLTPPRHIVLVGFMGTGKSTVGRLLAQRGGFEVVDVDAEIVRREGRTIPELFAQFGEDYFRAAETDALRSVMGQAGSLVIATGGGAVLRPENRTLMTEGGLVVALTATAEQIMARVSQDKGRPLLQGNLEERVHKLLSERRTAYDFAPVRIDTTGLSAEEVAEAIWDAWLISQNGR</sequence>
<dbReference type="GO" id="GO:0005829">
    <property type="term" value="C:cytosol"/>
    <property type="evidence" value="ECO:0007669"/>
    <property type="project" value="TreeGrafter"/>
</dbReference>
<dbReference type="InterPro" id="IPR023000">
    <property type="entry name" value="Shikimate_kinase_CS"/>
</dbReference>
<dbReference type="UniPathway" id="UPA00053">
    <property type="reaction ID" value="UER00088"/>
</dbReference>
<dbReference type="EMBL" id="VNHS01000008">
    <property type="protein sequence ID" value="TYP72706.1"/>
    <property type="molecule type" value="Genomic_DNA"/>
</dbReference>
<evidence type="ECO:0000256" key="7">
    <source>
        <dbReference type="ARBA" id="ARBA00022777"/>
    </source>
</evidence>
<comment type="similarity">
    <text evidence="2 11">Belongs to the shikimate kinase family.</text>
</comment>
<evidence type="ECO:0000256" key="10">
    <source>
        <dbReference type="ARBA" id="ARBA00048567"/>
    </source>
</evidence>
<comment type="catalytic activity">
    <reaction evidence="10 11">
        <text>shikimate + ATP = 3-phosphoshikimate + ADP + H(+)</text>
        <dbReference type="Rhea" id="RHEA:13121"/>
        <dbReference type="ChEBI" id="CHEBI:15378"/>
        <dbReference type="ChEBI" id="CHEBI:30616"/>
        <dbReference type="ChEBI" id="CHEBI:36208"/>
        <dbReference type="ChEBI" id="CHEBI:145989"/>
        <dbReference type="ChEBI" id="CHEBI:456216"/>
        <dbReference type="EC" id="2.7.1.71"/>
    </reaction>
</comment>
<evidence type="ECO:0000256" key="8">
    <source>
        <dbReference type="ARBA" id="ARBA00022840"/>
    </source>
</evidence>
<feature type="binding site" evidence="11">
    <location>
        <position position="87"/>
    </location>
    <ligand>
        <name>substrate</name>
    </ligand>
</feature>
<evidence type="ECO:0000256" key="11">
    <source>
        <dbReference type="HAMAP-Rule" id="MF_00109"/>
    </source>
</evidence>
<comment type="subcellular location">
    <subcellularLocation>
        <location evidence="11">Cytoplasm</location>
    </subcellularLocation>
</comment>
<evidence type="ECO:0000256" key="2">
    <source>
        <dbReference type="ARBA" id="ARBA00006997"/>
    </source>
</evidence>
<keyword evidence="5 11" id="KW-0808">Transferase</keyword>
<evidence type="ECO:0000256" key="1">
    <source>
        <dbReference type="ARBA" id="ARBA00004842"/>
    </source>
</evidence>
<protein>
    <recommendedName>
        <fullName evidence="3 11">Shikimate kinase</fullName>
        <shortName evidence="11">SK</shortName>
        <ecNumber evidence="3 11">2.7.1.71</ecNumber>
    </recommendedName>
</protein>
<feature type="binding site" evidence="11">
    <location>
        <position position="125"/>
    </location>
    <ligand>
        <name>ATP</name>
        <dbReference type="ChEBI" id="CHEBI:30616"/>
    </ligand>
</feature>
<keyword evidence="9 11" id="KW-0057">Aromatic amino acid biosynthesis</keyword>
<keyword evidence="6 11" id="KW-0547">Nucleotide-binding</keyword>
<dbReference type="InterPro" id="IPR027417">
    <property type="entry name" value="P-loop_NTPase"/>
</dbReference>
<dbReference type="CDD" id="cd00464">
    <property type="entry name" value="SK"/>
    <property type="match status" value="1"/>
</dbReference>
<gene>
    <name evidence="11" type="primary">aroK</name>
    <name evidence="12" type="ORF">BCM02_108361</name>
</gene>
<keyword evidence="11" id="KW-0963">Cytoplasm</keyword>
<reference evidence="12 13" key="1">
    <citation type="submission" date="2019-07" db="EMBL/GenBank/DDBJ databases">
        <title>Genomic Encyclopedia of Type Strains, Phase III (KMG-III): the genomes of soil and plant-associated and newly described type strains.</title>
        <authorList>
            <person name="Whitman W."/>
        </authorList>
    </citation>
    <scope>NUCLEOTIDE SEQUENCE [LARGE SCALE GENOMIC DNA]</scope>
    <source>
        <strain evidence="12 13">BL24</strain>
    </source>
</reference>
<comment type="caution">
    <text evidence="12">The sequence shown here is derived from an EMBL/GenBank/DDBJ whole genome shotgun (WGS) entry which is preliminary data.</text>
</comment>
<keyword evidence="13" id="KW-1185">Reference proteome</keyword>
<comment type="subunit">
    <text evidence="11">Monomer.</text>
</comment>
<accession>A0A5S5C2Q8</accession>
<feature type="binding site" evidence="11">
    <location>
        <position position="40"/>
    </location>
    <ligand>
        <name>substrate</name>
    </ligand>
</feature>
<dbReference type="HAMAP" id="MF_00109">
    <property type="entry name" value="Shikimate_kinase"/>
    <property type="match status" value="1"/>
</dbReference>
<keyword evidence="8 11" id="KW-0067">ATP-binding</keyword>
<comment type="function">
    <text evidence="11">Catalyzes the specific phosphorylation of the 3-hydroxyl group of shikimic acid using ATP as a cosubstrate.</text>
</comment>
<keyword evidence="4 11" id="KW-0028">Amino-acid biosynthesis</keyword>
<evidence type="ECO:0000313" key="13">
    <source>
        <dbReference type="Proteomes" id="UP000323257"/>
    </source>
</evidence>
<dbReference type="RefSeq" id="WP_281288217.1">
    <property type="nucleotide sequence ID" value="NZ_VNHS01000008.1"/>
</dbReference>
<dbReference type="Pfam" id="PF01202">
    <property type="entry name" value="SKI"/>
    <property type="match status" value="1"/>
</dbReference>
<feature type="binding site" evidence="11">
    <location>
        <begin position="18"/>
        <end position="23"/>
    </location>
    <ligand>
        <name>ATP</name>
        <dbReference type="ChEBI" id="CHEBI:30616"/>
    </ligand>
</feature>
<dbReference type="InterPro" id="IPR031322">
    <property type="entry name" value="Shikimate/glucono_kinase"/>
</dbReference>
<dbReference type="GO" id="GO:0009423">
    <property type="term" value="P:chorismate biosynthetic process"/>
    <property type="evidence" value="ECO:0007669"/>
    <property type="project" value="UniProtKB-UniRule"/>
</dbReference>
<dbReference type="InterPro" id="IPR000623">
    <property type="entry name" value="Shikimate_kinase/TSH1"/>
</dbReference>
<evidence type="ECO:0000256" key="3">
    <source>
        <dbReference type="ARBA" id="ARBA00012154"/>
    </source>
</evidence>
<dbReference type="EC" id="2.7.1.71" evidence="3 11"/>
<dbReference type="GO" id="GO:0009073">
    <property type="term" value="P:aromatic amino acid family biosynthetic process"/>
    <property type="evidence" value="ECO:0007669"/>
    <property type="project" value="UniProtKB-KW"/>
</dbReference>
<evidence type="ECO:0000256" key="4">
    <source>
        <dbReference type="ARBA" id="ARBA00022605"/>
    </source>
</evidence>
<dbReference type="SUPFAM" id="SSF52540">
    <property type="entry name" value="P-loop containing nucleoside triphosphate hydrolases"/>
    <property type="match status" value="1"/>
</dbReference>
<dbReference type="GO" id="GO:0000287">
    <property type="term" value="F:magnesium ion binding"/>
    <property type="evidence" value="ECO:0007669"/>
    <property type="project" value="UniProtKB-UniRule"/>
</dbReference>
<evidence type="ECO:0000256" key="5">
    <source>
        <dbReference type="ARBA" id="ARBA00022679"/>
    </source>
</evidence>
<dbReference type="Gene3D" id="3.40.50.300">
    <property type="entry name" value="P-loop containing nucleotide triphosphate hydrolases"/>
    <property type="match status" value="1"/>
</dbReference>
<dbReference type="Proteomes" id="UP000323257">
    <property type="component" value="Unassembled WGS sequence"/>
</dbReference>
<feature type="binding site" evidence="11">
    <location>
        <position position="64"/>
    </location>
    <ligand>
        <name>substrate</name>
    </ligand>
</feature>